<dbReference type="OrthoDB" id="5324692at2759"/>
<dbReference type="EMBL" id="JAGMUX010000001">
    <property type="protein sequence ID" value="KAH7269026.1"/>
    <property type="molecule type" value="Genomic_DNA"/>
</dbReference>
<keyword evidence="2" id="KW-1185">Reference proteome</keyword>
<protein>
    <submittedName>
        <fullName evidence="1">Uncharacterized protein</fullName>
    </submittedName>
</protein>
<feature type="non-terminal residue" evidence="1">
    <location>
        <position position="1"/>
    </location>
</feature>
<gene>
    <name evidence="1" type="ORF">BKA55DRAFT_498959</name>
</gene>
<comment type="caution">
    <text evidence="1">The sequence shown here is derived from an EMBL/GenBank/DDBJ whole genome shotgun (WGS) entry which is preliminary data.</text>
</comment>
<proteinExistence type="predicted"/>
<accession>A0A9P9KUZ9</accession>
<dbReference type="AlphaFoldDB" id="A0A9P9KUZ9"/>
<name>A0A9P9KUZ9_FUSRE</name>
<reference evidence="1" key="1">
    <citation type="journal article" date="2021" name="Nat. Commun.">
        <title>Genetic determinants of endophytism in the Arabidopsis root mycobiome.</title>
        <authorList>
            <person name="Mesny F."/>
            <person name="Miyauchi S."/>
            <person name="Thiergart T."/>
            <person name="Pickel B."/>
            <person name="Atanasova L."/>
            <person name="Karlsson M."/>
            <person name="Huettel B."/>
            <person name="Barry K.W."/>
            <person name="Haridas S."/>
            <person name="Chen C."/>
            <person name="Bauer D."/>
            <person name="Andreopoulos W."/>
            <person name="Pangilinan J."/>
            <person name="LaButti K."/>
            <person name="Riley R."/>
            <person name="Lipzen A."/>
            <person name="Clum A."/>
            <person name="Drula E."/>
            <person name="Henrissat B."/>
            <person name="Kohler A."/>
            <person name="Grigoriev I.V."/>
            <person name="Martin F.M."/>
            <person name="Hacquard S."/>
        </authorList>
    </citation>
    <scope>NUCLEOTIDE SEQUENCE</scope>
    <source>
        <strain evidence="1">MPI-CAGE-AT-0023</strain>
    </source>
</reference>
<dbReference type="Proteomes" id="UP000720189">
    <property type="component" value="Unassembled WGS sequence"/>
</dbReference>
<sequence length="296" mass="33240">ITNGKWYTLSGGAERFVVCPAHFAGYFQAWGRVKFLEFMGALGNEEPCLCSLNPSAGCYRQFMQKLHEAGQVGVWSRYADNVRRYAAIPQCAREEQVTNRRWYGWLDCLIRHDCVEAITERDEDRSQGAGENSNAALIEGIIKKMVVHNELIQESWMCCMYSPWMRQKFLEAAIKNDPTSLLAVSHQRHAVYANTVPHIKLLRVQQEAQMMSAVTAGMCSLIYQGADGIQSLAGFNDRNLHGNSQAGWYDTKNGAMGGGGGGGQMRNEMNDGLAAVRDAGPWMMIFHLTAEWERWE</sequence>
<dbReference type="GeneID" id="70216555"/>
<evidence type="ECO:0000313" key="1">
    <source>
        <dbReference type="EMBL" id="KAH7269026.1"/>
    </source>
</evidence>
<organism evidence="1 2">
    <name type="scientific">Fusarium redolens</name>
    <dbReference type="NCBI Taxonomy" id="48865"/>
    <lineage>
        <taxon>Eukaryota</taxon>
        <taxon>Fungi</taxon>
        <taxon>Dikarya</taxon>
        <taxon>Ascomycota</taxon>
        <taxon>Pezizomycotina</taxon>
        <taxon>Sordariomycetes</taxon>
        <taxon>Hypocreomycetidae</taxon>
        <taxon>Hypocreales</taxon>
        <taxon>Nectriaceae</taxon>
        <taxon>Fusarium</taxon>
        <taxon>Fusarium redolens species complex</taxon>
    </lineage>
</organism>
<evidence type="ECO:0000313" key="2">
    <source>
        <dbReference type="Proteomes" id="UP000720189"/>
    </source>
</evidence>
<dbReference type="RefSeq" id="XP_046055794.1">
    <property type="nucleotide sequence ID" value="XM_046186601.1"/>
</dbReference>